<organism evidence="2 3">
    <name type="scientific">Nitrospira defluvii</name>
    <dbReference type="NCBI Taxonomy" id="330214"/>
    <lineage>
        <taxon>Bacteria</taxon>
        <taxon>Pseudomonadati</taxon>
        <taxon>Nitrospirota</taxon>
        <taxon>Nitrospiria</taxon>
        <taxon>Nitrospirales</taxon>
        <taxon>Nitrospiraceae</taxon>
        <taxon>Nitrospira</taxon>
    </lineage>
</organism>
<accession>A0ABN7LFD9</accession>
<evidence type="ECO:0000313" key="3">
    <source>
        <dbReference type="Proteomes" id="UP000675880"/>
    </source>
</evidence>
<feature type="transmembrane region" description="Helical" evidence="1">
    <location>
        <begin position="9"/>
        <end position="30"/>
    </location>
</feature>
<comment type="caution">
    <text evidence="2">The sequence shown here is derived from an EMBL/GenBank/DDBJ whole genome shotgun (WGS) entry which is preliminary data.</text>
</comment>
<dbReference type="Proteomes" id="UP000675880">
    <property type="component" value="Unassembled WGS sequence"/>
</dbReference>
<proteinExistence type="predicted"/>
<gene>
    <name evidence="2" type="ORF">NSPZN2_30016</name>
</gene>
<keyword evidence="1" id="KW-0472">Membrane</keyword>
<reference evidence="2 3" key="1">
    <citation type="submission" date="2021-02" db="EMBL/GenBank/DDBJ databases">
        <authorList>
            <person name="Han P."/>
        </authorList>
    </citation>
    <scope>NUCLEOTIDE SEQUENCE [LARGE SCALE GENOMIC DNA]</scope>
    <source>
        <strain evidence="2">Candidatus Nitrospira sp. ZN2</strain>
    </source>
</reference>
<name>A0ABN7LFD9_9BACT</name>
<keyword evidence="3" id="KW-1185">Reference proteome</keyword>
<dbReference type="EMBL" id="CAJNBJ010000016">
    <property type="protein sequence ID" value="CAE6747749.1"/>
    <property type="molecule type" value="Genomic_DNA"/>
</dbReference>
<protein>
    <recommendedName>
        <fullName evidence="4">Glycosyltransferase RgtA/B/C/D-like domain-containing protein</fullName>
    </recommendedName>
</protein>
<evidence type="ECO:0008006" key="4">
    <source>
        <dbReference type="Google" id="ProtNLM"/>
    </source>
</evidence>
<keyword evidence="1" id="KW-0812">Transmembrane</keyword>
<feature type="transmembrane region" description="Helical" evidence="1">
    <location>
        <begin position="79"/>
        <end position="105"/>
    </location>
</feature>
<feature type="transmembrane region" description="Helical" evidence="1">
    <location>
        <begin position="184"/>
        <end position="201"/>
    </location>
</feature>
<keyword evidence="1" id="KW-1133">Transmembrane helix</keyword>
<evidence type="ECO:0000313" key="2">
    <source>
        <dbReference type="EMBL" id="CAE6747749.1"/>
    </source>
</evidence>
<sequence>MGLSSSRGIVILLDLLLVAFIINLVLQPLLEPDLGWHLRAGLDVVAHGWRLPDTDPYSHTMPDWHWVEHAWLTDGLLALIYQGMGAFGGVGLIVFFGGVAGLAWWTASGIARVPRTYRLAAMVGSLWVALPFLGARTQLLSLLGVAVLLRVWACIQQGHRQWVWTLPPLLLCWANLHGGFTAGLFLMTLLLSLSLLLTMCVERRFCRAALDEPVLSWSDLGYCAIALGLAAAATAVNPYGWGLYVEIYDSLTDRFMLETLREWQPVSLEGWAGRAYGLYLAVLLCLVAGWYRRVEPVRWVMLLLVLGLSLRHWRNVTLFLVVSLPLVAELLAAVAASCLRRAPLLKERTTPVLLVLTGATATALYGQGLEHLDHVWQSGRAPERYFEQTEYPIEAVRWIRSHRHELGTRLYNDYGFGGFLLWHLPEERIFIDGRMPAWRIHDRRIFQDYVELNRDDAPQLAVLDRYGVDWGLIQRGTGLAKVLEGHQAWQTVYTDPKVVIVRRRS</sequence>
<feature type="transmembrane region" description="Helical" evidence="1">
    <location>
        <begin position="222"/>
        <end position="241"/>
    </location>
</feature>
<feature type="transmembrane region" description="Helical" evidence="1">
    <location>
        <begin position="271"/>
        <end position="290"/>
    </location>
</feature>
<feature type="transmembrane region" description="Helical" evidence="1">
    <location>
        <begin position="319"/>
        <end position="339"/>
    </location>
</feature>
<evidence type="ECO:0000256" key="1">
    <source>
        <dbReference type="SAM" id="Phobius"/>
    </source>
</evidence>